<protein>
    <submittedName>
        <fullName evidence="2">Glycosyltransferase, SP_1767 family</fullName>
    </submittedName>
</protein>
<dbReference type="GO" id="GO:0016740">
    <property type="term" value="F:transferase activity"/>
    <property type="evidence" value="ECO:0007669"/>
    <property type="project" value="UniProtKB-KW"/>
</dbReference>
<dbReference type="InterPro" id="IPR014869">
    <property type="entry name" value="GT-D"/>
</dbReference>
<dbReference type="EMBL" id="FQVQ01000012">
    <property type="protein sequence ID" value="SHF56904.1"/>
    <property type="molecule type" value="Genomic_DNA"/>
</dbReference>
<evidence type="ECO:0000313" key="3">
    <source>
        <dbReference type="Proteomes" id="UP000184147"/>
    </source>
</evidence>
<dbReference type="Pfam" id="PF08759">
    <property type="entry name" value="GT-D"/>
    <property type="match status" value="1"/>
</dbReference>
<organism evidence="2 3">
    <name type="scientific">Flavobacterium fontis</name>
    <dbReference type="NCBI Taxonomy" id="1124188"/>
    <lineage>
        <taxon>Bacteria</taxon>
        <taxon>Pseudomonadati</taxon>
        <taxon>Bacteroidota</taxon>
        <taxon>Flavobacteriia</taxon>
        <taxon>Flavobacteriales</taxon>
        <taxon>Flavobacteriaceae</taxon>
        <taxon>Flavobacterium</taxon>
    </lineage>
</organism>
<gene>
    <name evidence="2" type="ORF">SAMN05444377_11295</name>
</gene>
<keyword evidence="2" id="KW-0808">Transferase</keyword>
<dbReference type="Proteomes" id="UP000184147">
    <property type="component" value="Unassembled WGS sequence"/>
</dbReference>
<dbReference type="OrthoDB" id="796510at2"/>
<sequence length="304" mass="34627">MIRGLMQSFFRRFPQVEFAYWAWRTRAQRAGLPRYRVLSLEETIRLIAQEQKSITRYGDGEFNNILKVSKPHYQANDDRLGRILQEALTAERDDLIVAIPGPLHSLGGEQLSSKYFWVRYLNTHGAKLKSLLHPQRLYGNAGISRFYLGLEDKKRAFHLAQQLKTIWEKREVLVVEGEFSRLGVGNDLFANAASLHRILGPSTNAFVHYDAILEAAVQHGKDKLILLALGPTATAMSYDLACRGCWAVDIGHVDVEYMWMLQKATHKIPLEGRFVSETSEQADYAIPAAYRESYEQSILMKIGV</sequence>
<evidence type="ECO:0000313" key="2">
    <source>
        <dbReference type="EMBL" id="SHF56904.1"/>
    </source>
</evidence>
<proteinExistence type="predicted"/>
<accession>A0A1M5CQ88</accession>
<name>A0A1M5CQ88_9FLAO</name>
<dbReference type="RefSeq" id="WP_073364058.1">
    <property type="nucleotide sequence ID" value="NZ_FQVQ01000012.1"/>
</dbReference>
<keyword evidence="3" id="KW-1185">Reference proteome</keyword>
<dbReference type="AlphaFoldDB" id="A0A1M5CQ88"/>
<evidence type="ECO:0000259" key="1">
    <source>
        <dbReference type="Pfam" id="PF08759"/>
    </source>
</evidence>
<reference evidence="2 3" key="1">
    <citation type="submission" date="2016-11" db="EMBL/GenBank/DDBJ databases">
        <authorList>
            <person name="Jaros S."/>
            <person name="Januszkiewicz K."/>
            <person name="Wedrychowicz H."/>
        </authorList>
    </citation>
    <scope>NUCLEOTIDE SEQUENCE [LARGE SCALE GENOMIC DNA]</scope>
    <source>
        <strain evidence="2 3">DSM 25660</strain>
    </source>
</reference>
<dbReference type="STRING" id="1124188.SAMN05444377_11295"/>
<feature type="domain" description="Glycosyltransferase GT-D fold" evidence="1">
    <location>
        <begin position="54"/>
        <end position="277"/>
    </location>
</feature>